<dbReference type="Gene3D" id="3.20.180.10">
    <property type="entry name" value="PNP-oxidase-like"/>
    <property type="match status" value="1"/>
</dbReference>
<sequence length="279" mass="30839">MSLDSIKSHMNEHHADNLKDLVIKYGAFEPKSATLENVTKDGLFIKADGKEVFAPFPQVTEEKDYKDAIIALCKSVKSGDDNAKNEKVAHEIKEFKNSFDSVLIASLAKDKSPHISYSPLLKHEDKFYLYVSEVAAHTQNLRDNPESVQVMFIEDESKSKTIIARKRLTYDVSVEFLPRDSHFEHVFNDFEKHVESIGKGGGVSTIRQMTDFHLVRVHFKHGRFVKGFGAAYNIDSHGKVSHVGGGKGGIPHNMPHGHGNPHGGGHGHGGGGHPHGHGH</sequence>
<organism evidence="6 7">
    <name type="scientific">Helicobacter saguini</name>
    <dbReference type="NCBI Taxonomy" id="1548018"/>
    <lineage>
        <taxon>Bacteria</taxon>
        <taxon>Pseudomonadati</taxon>
        <taxon>Campylobacterota</taxon>
        <taxon>Epsilonproteobacteria</taxon>
        <taxon>Campylobacterales</taxon>
        <taxon>Helicobacteraceae</taxon>
        <taxon>Helicobacter</taxon>
    </lineage>
</organism>
<evidence type="ECO:0000259" key="4">
    <source>
        <dbReference type="Pfam" id="PF10615"/>
    </source>
</evidence>
<dbReference type="InterPro" id="IPR052019">
    <property type="entry name" value="F420H2_bilvrd_red/Heme_oxyg"/>
</dbReference>
<dbReference type="EMBL" id="QBIU01000001">
    <property type="protein sequence ID" value="MWV69862.1"/>
    <property type="molecule type" value="Genomic_DNA"/>
</dbReference>
<feature type="domain" description="Pyridoxamine 5'-phosphate oxidase N-terminal" evidence="3">
    <location>
        <begin position="90"/>
        <end position="225"/>
    </location>
</feature>
<dbReference type="OrthoDB" id="92793at2"/>
<protein>
    <submittedName>
        <fullName evidence="6">HugZ family heme oxygenase</fullName>
        <ecNumber evidence="6">1.14.14.18</ecNumber>
    </submittedName>
</protein>
<dbReference type="GO" id="GO:0070967">
    <property type="term" value="F:coenzyme F420 binding"/>
    <property type="evidence" value="ECO:0007669"/>
    <property type="project" value="TreeGrafter"/>
</dbReference>
<dbReference type="GO" id="GO:0004392">
    <property type="term" value="F:heme oxygenase (decyclizing) activity"/>
    <property type="evidence" value="ECO:0007669"/>
    <property type="project" value="UniProtKB-EC"/>
</dbReference>
<evidence type="ECO:0000256" key="1">
    <source>
        <dbReference type="ARBA" id="ARBA00023002"/>
    </source>
</evidence>
<feature type="domain" description="DUF2470" evidence="4">
    <location>
        <begin position="5"/>
        <end position="72"/>
    </location>
</feature>
<dbReference type="InterPro" id="IPR037119">
    <property type="entry name" value="Haem_oxidase_HugZ-like_sf"/>
</dbReference>
<accession>A0A347VND1</accession>
<feature type="region of interest" description="Disordered" evidence="2">
    <location>
        <begin position="242"/>
        <end position="279"/>
    </location>
</feature>
<dbReference type="EMBL" id="JRMP02000015">
    <property type="protein sequence ID" value="TLD93272.1"/>
    <property type="molecule type" value="Genomic_DNA"/>
</dbReference>
<dbReference type="Pfam" id="PF10615">
    <property type="entry name" value="DUF2470"/>
    <property type="match status" value="1"/>
</dbReference>
<comment type="caution">
    <text evidence="6">The sequence shown here is derived from an EMBL/GenBank/DDBJ whole genome shotgun (WGS) entry which is preliminary data.</text>
</comment>
<dbReference type="GO" id="GO:0016627">
    <property type="term" value="F:oxidoreductase activity, acting on the CH-CH group of donors"/>
    <property type="evidence" value="ECO:0007669"/>
    <property type="project" value="TreeGrafter"/>
</dbReference>
<dbReference type="SUPFAM" id="SSF50475">
    <property type="entry name" value="FMN-binding split barrel"/>
    <property type="match status" value="1"/>
</dbReference>
<dbReference type="Proteomes" id="UP000029714">
    <property type="component" value="Unassembled WGS sequence"/>
</dbReference>
<reference evidence="6" key="3">
    <citation type="submission" date="2018-04" db="EMBL/GenBank/DDBJ databases">
        <authorList>
            <person name="Sheh A."/>
            <person name="Shen Z."/>
            <person name="Mannion A.J."/>
            <person name="Fox J.G."/>
        </authorList>
    </citation>
    <scope>NUCLEOTIDE SEQUENCE</scope>
    <source>
        <strain evidence="6">MIT 97-6194</strain>
    </source>
</reference>
<evidence type="ECO:0000259" key="3">
    <source>
        <dbReference type="Pfam" id="PF01243"/>
    </source>
</evidence>
<dbReference type="InterPro" id="IPR026324">
    <property type="entry name" value="Haem_oxygenase_HugZ"/>
</dbReference>
<dbReference type="EC" id="1.14.14.18" evidence="6"/>
<evidence type="ECO:0000313" key="8">
    <source>
        <dbReference type="Proteomes" id="UP000477070"/>
    </source>
</evidence>
<dbReference type="RefSeq" id="WP_034569363.1">
    <property type="nucleotide sequence ID" value="NZ_JRMP02000015.1"/>
</dbReference>
<dbReference type="GO" id="GO:0005829">
    <property type="term" value="C:cytosol"/>
    <property type="evidence" value="ECO:0007669"/>
    <property type="project" value="TreeGrafter"/>
</dbReference>
<dbReference type="PANTHER" id="PTHR35176:SF6">
    <property type="entry name" value="HEME OXYGENASE HI_0854-RELATED"/>
    <property type="match status" value="1"/>
</dbReference>
<keyword evidence="1 6" id="KW-0560">Oxidoreductase</keyword>
<evidence type="ECO:0000256" key="2">
    <source>
        <dbReference type="SAM" id="MobiDB-lite"/>
    </source>
</evidence>
<evidence type="ECO:0000313" key="5">
    <source>
        <dbReference type="EMBL" id="MWV69862.1"/>
    </source>
</evidence>
<dbReference type="InterPro" id="IPR011576">
    <property type="entry name" value="Pyridox_Oxase_N"/>
</dbReference>
<dbReference type="Pfam" id="PF01243">
    <property type="entry name" value="PNPOx_N"/>
    <property type="match status" value="1"/>
</dbReference>
<reference evidence="6 7" key="1">
    <citation type="journal article" date="2014" name="Genome Announc.">
        <title>Draft genome sequences of eight enterohepatic helicobacter species isolated from both laboratory and wild rodents.</title>
        <authorList>
            <person name="Sheh A."/>
            <person name="Shen Z."/>
            <person name="Fox J.G."/>
        </authorList>
    </citation>
    <scope>NUCLEOTIDE SEQUENCE [LARGE SCALE GENOMIC DNA]</scope>
    <source>
        <strain evidence="6 7">MIT 97-6194</strain>
    </source>
</reference>
<reference evidence="5 8" key="4">
    <citation type="submission" date="2019-12" db="EMBL/GenBank/DDBJ databases">
        <title>Multi-Generational Helicobacter saguini Isolates.</title>
        <authorList>
            <person name="Mannion A."/>
            <person name="Shen Z."/>
            <person name="Fox J.G."/>
        </authorList>
    </citation>
    <scope>NUCLEOTIDE SEQUENCE [LARGE SCALE GENOMIC DNA]</scope>
    <source>
        <strain evidence="5">16-048</strain>
        <strain evidence="8">16-048 (F4)</strain>
    </source>
</reference>
<dbReference type="InterPro" id="IPR012349">
    <property type="entry name" value="Split_barrel_FMN-bd"/>
</dbReference>
<dbReference type="PANTHER" id="PTHR35176">
    <property type="entry name" value="HEME OXYGENASE HI_0854-RELATED"/>
    <property type="match status" value="1"/>
</dbReference>
<dbReference type="NCBIfam" id="TIGR04109">
    <property type="entry name" value="heme_ox_HugZ"/>
    <property type="match status" value="1"/>
</dbReference>
<dbReference type="STRING" id="1548018.LS64_00915"/>
<evidence type="ECO:0000313" key="7">
    <source>
        <dbReference type="Proteomes" id="UP000029714"/>
    </source>
</evidence>
<dbReference type="InterPro" id="IPR019595">
    <property type="entry name" value="DUF2470"/>
</dbReference>
<dbReference type="Gene3D" id="2.30.110.10">
    <property type="entry name" value="Electron Transport, Fmn-binding Protein, Chain A"/>
    <property type="match status" value="1"/>
</dbReference>
<feature type="compositionally biased region" description="Gly residues" evidence="2">
    <location>
        <begin position="260"/>
        <end position="273"/>
    </location>
</feature>
<dbReference type="Proteomes" id="UP000477070">
    <property type="component" value="Unassembled WGS sequence"/>
</dbReference>
<name>A0A347VND1_9HELI</name>
<keyword evidence="7" id="KW-1185">Reference proteome</keyword>
<dbReference type="AlphaFoldDB" id="A0A347VND1"/>
<evidence type="ECO:0000313" key="6">
    <source>
        <dbReference type="EMBL" id="TLD93272.1"/>
    </source>
</evidence>
<gene>
    <name evidence="6" type="primary">hugZ</name>
    <name evidence="5" type="ORF">DCO61_07580</name>
    <name evidence="6" type="ORF">LS64_009165</name>
</gene>
<reference evidence="6 7" key="2">
    <citation type="journal article" date="2016" name="Infect. Immun.">
        <title>Helicobacter saguini, a Novel Helicobacter Isolated from Cotton-Top Tamarins with Ulcerative Colitis, Has Proinflammatory Properties and Induces Typhlocolitis and Dysplasia in Gnotobiotic IL-10-/- Mice.</title>
        <authorList>
            <person name="Shen Z."/>
            <person name="Mannion A."/>
            <person name="Whary M.T."/>
            <person name="Muthupalani S."/>
            <person name="Sheh A."/>
            <person name="Feng Y."/>
            <person name="Gong G."/>
            <person name="Vandamme P."/>
            <person name="Holcombe H.R."/>
            <person name="Paster B.J."/>
            <person name="Fox J.G."/>
        </authorList>
    </citation>
    <scope>NUCLEOTIDE SEQUENCE [LARGE SCALE GENOMIC DNA]</scope>
    <source>
        <strain evidence="6 7">MIT 97-6194</strain>
    </source>
</reference>
<proteinExistence type="predicted"/>